<evidence type="ECO:0000313" key="9">
    <source>
        <dbReference type="Proteomes" id="UP000248840"/>
    </source>
</evidence>
<dbReference type="PANTHER" id="PTHR38107:SF3">
    <property type="entry name" value="LYSOZYME RRRD-RELATED"/>
    <property type="match status" value="1"/>
</dbReference>
<keyword evidence="2 7" id="KW-0929">Antimicrobial</keyword>
<dbReference type="GO" id="GO:0009253">
    <property type="term" value="P:peptidoglycan catabolic process"/>
    <property type="evidence" value="ECO:0007669"/>
    <property type="project" value="InterPro"/>
</dbReference>
<dbReference type="Gene3D" id="1.10.530.40">
    <property type="match status" value="1"/>
</dbReference>
<dbReference type="InterPro" id="IPR023347">
    <property type="entry name" value="Lysozyme_dom_sf"/>
</dbReference>
<dbReference type="EMBL" id="QLSZ01000001">
    <property type="protein sequence ID" value="RAR75682.1"/>
    <property type="molecule type" value="Genomic_DNA"/>
</dbReference>
<accession>A0A328YTZ6</accession>
<comment type="caution">
    <text evidence="8">The sequence shown here is derived from an EMBL/GenBank/DDBJ whole genome shotgun (WGS) entry which is preliminary data.</text>
</comment>
<dbReference type="CDD" id="cd00737">
    <property type="entry name" value="lyz_endolysin_autolysin"/>
    <property type="match status" value="1"/>
</dbReference>
<dbReference type="Proteomes" id="UP000248840">
    <property type="component" value="Unassembled WGS sequence"/>
</dbReference>
<gene>
    <name evidence="8" type="ORF">CLV55_101382</name>
</gene>
<dbReference type="InterPro" id="IPR002196">
    <property type="entry name" value="Glyco_hydro_24"/>
</dbReference>
<dbReference type="HAMAP" id="MF_04110">
    <property type="entry name" value="ENDOLYSIN_T4"/>
    <property type="match status" value="1"/>
</dbReference>
<keyword evidence="4 7" id="KW-0378">Hydrolase</keyword>
<evidence type="ECO:0000256" key="3">
    <source>
        <dbReference type="ARBA" id="ARBA00022638"/>
    </source>
</evidence>
<dbReference type="RefSeq" id="WP_112112042.1">
    <property type="nucleotide sequence ID" value="NZ_QLSZ01000001.1"/>
</dbReference>
<organism evidence="8 9">
    <name type="scientific">Flavobacterium aciduliphilum</name>
    <dbReference type="NCBI Taxonomy" id="1101402"/>
    <lineage>
        <taxon>Bacteria</taxon>
        <taxon>Pseudomonadati</taxon>
        <taxon>Bacteroidota</taxon>
        <taxon>Flavobacteriia</taxon>
        <taxon>Flavobacteriales</taxon>
        <taxon>Flavobacteriaceae</taxon>
        <taxon>Flavobacterium</taxon>
    </lineage>
</organism>
<dbReference type="OrthoDB" id="5327667at2"/>
<comment type="catalytic activity">
    <reaction evidence="1 7">
        <text>Hydrolysis of (1-&gt;4)-beta-linkages between N-acetylmuramic acid and N-acetyl-D-glucosamine residues in a peptidoglycan and between N-acetyl-D-glucosamine residues in chitodextrins.</text>
        <dbReference type="EC" id="3.2.1.17"/>
    </reaction>
</comment>
<comment type="similarity">
    <text evidence="7">Belongs to the glycosyl hydrolase 24 family.</text>
</comment>
<name>A0A328YTZ6_9FLAO</name>
<evidence type="ECO:0000313" key="8">
    <source>
        <dbReference type="EMBL" id="RAR75682.1"/>
    </source>
</evidence>
<protein>
    <recommendedName>
        <fullName evidence="7">Lysozyme</fullName>
        <ecNumber evidence="7">3.2.1.17</ecNumber>
    </recommendedName>
</protein>
<evidence type="ECO:0000256" key="5">
    <source>
        <dbReference type="ARBA" id="ARBA00023200"/>
    </source>
</evidence>
<proteinExistence type="inferred from homology"/>
<dbReference type="InterPro" id="IPR051018">
    <property type="entry name" value="Bacteriophage_GH24"/>
</dbReference>
<keyword evidence="3 7" id="KW-0081">Bacteriolytic enzyme</keyword>
<dbReference type="EC" id="3.2.1.17" evidence="7"/>
<evidence type="ECO:0000256" key="4">
    <source>
        <dbReference type="ARBA" id="ARBA00022801"/>
    </source>
</evidence>
<keyword evidence="6 7" id="KW-0326">Glycosidase</keyword>
<dbReference type="Pfam" id="PF00959">
    <property type="entry name" value="Phage_lysozyme"/>
    <property type="match status" value="1"/>
</dbReference>
<dbReference type="SUPFAM" id="SSF53955">
    <property type="entry name" value="Lysozyme-like"/>
    <property type="match status" value="1"/>
</dbReference>
<dbReference type="InterPro" id="IPR023346">
    <property type="entry name" value="Lysozyme-like_dom_sf"/>
</dbReference>
<dbReference type="PROSITE" id="PS51257">
    <property type="entry name" value="PROKAR_LIPOPROTEIN"/>
    <property type="match status" value="1"/>
</dbReference>
<sequence>MKTASPGIALIKKSEGFKAKPYRCPAGVPTIGYGCTHYPNGKPVTLADPALTEPQATALLQAVLSHYEDGVNRYVQKRIHQNQFDALVSFAYNLGLEALRGSTLLKKVNQSPSDPTIKNEFLKWVHSNGKILPGLVVRRTEEAALYFS</sequence>
<dbReference type="PANTHER" id="PTHR38107">
    <property type="match status" value="1"/>
</dbReference>
<dbReference type="GO" id="GO:0003796">
    <property type="term" value="F:lysozyme activity"/>
    <property type="evidence" value="ECO:0007669"/>
    <property type="project" value="UniProtKB-EC"/>
</dbReference>
<evidence type="ECO:0000256" key="2">
    <source>
        <dbReference type="ARBA" id="ARBA00022529"/>
    </source>
</evidence>
<dbReference type="AlphaFoldDB" id="A0A328YTZ6"/>
<dbReference type="InterPro" id="IPR033907">
    <property type="entry name" value="Endolysin_autolysin"/>
</dbReference>
<keyword evidence="9" id="KW-1185">Reference proteome</keyword>
<reference evidence="8 9" key="1">
    <citation type="submission" date="2018-06" db="EMBL/GenBank/DDBJ databases">
        <title>Genomic Encyclopedia of Archaeal and Bacterial Type Strains, Phase II (KMG-II): from individual species to whole genera.</title>
        <authorList>
            <person name="Goeker M."/>
        </authorList>
    </citation>
    <scope>NUCLEOTIDE SEQUENCE [LARGE SCALE GENOMIC DNA]</scope>
    <source>
        <strain evidence="8 9">DSM 25663</strain>
    </source>
</reference>
<keyword evidence="5" id="KW-1035">Host cytoplasm</keyword>
<dbReference type="GO" id="GO:0031640">
    <property type="term" value="P:killing of cells of another organism"/>
    <property type="evidence" value="ECO:0007669"/>
    <property type="project" value="UniProtKB-KW"/>
</dbReference>
<evidence type="ECO:0000256" key="6">
    <source>
        <dbReference type="ARBA" id="ARBA00023295"/>
    </source>
</evidence>
<dbReference type="InterPro" id="IPR034690">
    <property type="entry name" value="Endolysin_T4_type"/>
</dbReference>
<dbReference type="GO" id="GO:0042742">
    <property type="term" value="P:defense response to bacterium"/>
    <property type="evidence" value="ECO:0007669"/>
    <property type="project" value="UniProtKB-KW"/>
</dbReference>
<evidence type="ECO:0000256" key="1">
    <source>
        <dbReference type="ARBA" id="ARBA00000632"/>
    </source>
</evidence>
<evidence type="ECO:0000256" key="7">
    <source>
        <dbReference type="RuleBase" id="RU003788"/>
    </source>
</evidence>
<dbReference type="GO" id="GO:0016998">
    <property type="term" value="P:cell wall macromolecule catabolic process"/>
    <property type="evidence" value="ECO:0007669"/>
    <property type="project" value="InterPro"/>
</dbReference>